<keyword evidence="3" id="KW-0349">Heme</keyword>
<organism evidence="8 9">
    <name type="scientific">Mycena belliarum</name>
    <dbReference type="NCBI Taxonomy" id="1033014"/>
    <lineage>
        <taxon>Eukaryota</taxon>
        <taxon>Fungi</taxon>
        <taxon>Dikarya</taxon>
        <taxon>Basidiomycota</taxon>
        <taxon>Agaricomycotina</taxon>
        <taxon>Agaricomycetes</taxon>
        <taxon>Agaricomycetidae</taxon>
        <taxon>Agaricales</taxon>
        <taxon>Marasmiineae</taxon>
        <taxon>Mycenaceae</taxon>
        <taxon>Mycena</taxon>
    </lineage>
</organism>
<dbReference type="SUPFAM" id="SSF48264">
    <property type="entry name" value="Cytochrome P450"/>
    <property type="match status" value="1"/>
</dbReference>
<name>A0AAD6U8K1_9AGAR</name>
<keyword evidence="5" id="KW-0560">Oxidoreductase</keyword>
<keyword evidence="4" id="KW-0479">Metal-binding</keyword>
<accession>A0AAD6U8K1</accession>
<dbReference type="Gene3D" id="1.10.630.10">
    <property type="entry name" value="Cytochrome P450"/>
    <property type="match status" value="1"/>
</dbReference>
<keyword evidence="9" id="KW-1185">Reference proteome</keyword>
<dbReference type="GO" id="GO:0004497">
    <property type="term" value="F:monooxygenase activity"/>
    <property type="evidence" value="ECO:0007669"/>
    <property type="project" value="UniProtKB-KW"/>
</dbReference>
<evidence type="ECO:0000313" key="8">
    <source>
        <dbReference type="EMBL" id="KAJ7089236.1"/>
    </source>
</evidence>
<protein>
    <submittedName>
        <fullName evidence="8">Uncharacterized protein</fullName>
    </submittedName>
</protein>
<reference evidence="8" key="1">
    <citation type="submission" date="2023-03" db="EMBL/GenBank/DDBJ databases">
        <title>Massive genome expansion in bonnet fungi (Mycena s.s.) driven by repeated elements and novel gene families across ecological guilds.</title>
        <authorList>
            <consortium name="Lawrence Berkeley National Laboratory"/>
            <person name="Harder C.B."/>
            <person name="Miyauchi S."/>
            <person name="Viragh M."/>
            <person name="Kuo A."/>
            <person name="Thoen E."/>
            <person name="Andreopoulos B."/>
            <person name="Lu D."/>
            <person name="Skrede I."/>
            <person name="Drula E."/>
            <person name="Henrissat B."/>
            <person name="Morin E."/>
            <person name="Kohler A."/>
            <person name="Barry K."/>
            <person name="LaButti K."/>
            <person name="Morin E."/>
            <person name="Salamov A."/>
            <person name="Lipzen A."/>
            <person name="Mereny Z."/>
            <person name="Hegedus B."/>
            <person name="Baldrian P."/>
            <person name="Stursova M."/>
            <person name="Weitz H."/>
            <person name="Taylor A."/>
            <person name="Grigoriev I.V."/>
            <person name="Nagy L.G."/>
            <person name="Martin F."/>
            <person name="Kauserud H."/>
        </authorList>
    </citation>
    <scope>NUCLEOTIDE SEQUENCE</scope>
    <source>
        <strain evidence="8">CBHHK173m</strain>
    </source>
</reference>
<dbReference type="PANTHER" id="PTHR46300">
    <property type="entry name" value="P450, PUTATIVE (EUROFUNG)-RELATED-RELATED"/>
    <property type="match status" value="1"/>
</dbReference>
<comment type="caution">
    <text evidence="8">The sequence shown here is derived from an EMBL/GenBank/DDBJ whole genome shotgun (WGS) entry which is preliminary data.</text>
</comment>
<comment type="similarity">
    <text evidence="2">Belongs to the cytochrome P450 family.</text>
</comment>
<feature type="non-terminal residue" evidence="8">
    <location>
        <position position="1"/>
    </location>
</feature>
<dbReference type="EMBL" id="JARJCN010000024">
    <property type="protein sequence ID" value="KAJ7089236.1"/>
    <property type="molecule type" value="Genomic_DNA"/>
</dbReference>
<comment type="cofactor">
    <cofactor evidence="1">
        <name>heme</name>
        <dbReference type="ChEBI" id="CHEBI:30413"/>
    </cofactor>
</comment>
<evidence type="ECO:0000313" key="9">
    <source>
        <dbReference type="Proteomes" id="UP001222325"/>
    </source>
</evidence>
<evidence type="ECO:0000256" key="3">
    <source>
        <dbReference type="ARBA" id="ARBA00022617"/>
    </source>
</evidence>
<dbReference type="Proteomes" id="UP001222325">
    <property type="component" value="Unassembled WGS sequence"/>
</dbReference>
<gene>
    <name evidence="8" type="ORF">B0H15DRAFT_741932</name>
</gene>
<dbReference type="AlphaFoldDB" id="A0AAD6U8K1"/>
<feature type="non-terminal residue" evidence="8">
    <location>
        <position position="77"/>
    </location>
</feature>
<dbReference type="InterPro" id="IPR036396">
    <property type="entry name" value="Cyt_P450_sf"/>
</dbReference>
<evidence type="ECO:0000256" key="1">
    <source>
        <dbReference type="ARBA" id="ARBA00001971"/>
    </source>
</evidence>
<evidence type="ECO:0000256" key="4">
    <source>
        <dbReference type="ARBA" id="ARBA00022723"/>
    </source>
</evidence>
<dbReference type="PANTHER" id="PTHR46300:SF1">
    <property type="entry name" value="P450, PUTATIVE (EUROFUNG)-RELATED"/>
    <property type="match status" value="1"/>
</dbReference>
<evidence type="ECO:0000256" key="7">
    <source>
        <dbReference type="ARBA" id="ARBA00023033"/>
    </source>
</evidence>
<evidence type="ECO:0000256" key="2">
    <source>
        <dbReference type="ARBA" id="ARBA00010617"/>
    </source>
</evidence>
<keyword evidence="6" id="KW-0408">Iron</keyword>
<evidence type="ECO:0000256" key="6">
    <source>
        <dbReference type="ARBA" id="ARBA00023004"/>
    </source>
</evidence>
<dbReference type="GO" id="GO:0005506">
    <property type="term" value="F:iron ion binding"/>
    <property type="evidence" value="ECO:0007669"/>
    <property type="project" value="InterPro"/>
</dbReference>
<dbReference type="InterPro" id="IPR050364">
    <property type="entry name" value="Cytochrome_P450_fung"/>
</dbReference>
<keyword evidence="7" id="KW-0503">Monooxygenase</keyword>
<evidence type="ECO:0000256" key="5">
    <source>
        <dbReference type="ARBA" id="ARBA00023002"/>
    </source>
</evidence>
<sequence length="77" mass="8350">AILHDEPVLPDPLAFRPERYLTDERAASTVAAAFGFGRRQVPARKNSVFIAIAGILCMFRISKAVDEHGATVTPAVE</sequence>
<dbReference type="GO" id="GO:0020037">
    <property type="term" value="F:heme binding"/>
    <property type="evidence" value="ECO:0007669"/>
    <property type="project" value="InterPro"/>
</dbReference>
<proteinExistence type="inferred from homology"/>
<dbReference type="GO" id="GO:0016705">
    <property type="term" value="F:oxidoreductase activity, acting on paired donors, with incorporation or reduction of molecular oxygen"/>
    <property type="evidence" value="ECO:0007669"/>
    <property type="project" value="InterPro"/>
</dbReference>